<feature type="domain" description="RNA-binding protein Tab2/Atab2 C-terminal" evidence="2">
    <location>
        <begin position="210"/>
        <end position="365"/>
    </location>
</feature>
<dbReference type="InterPro" id="IPR046761">
    <property type="entry name" value="Tab2-like_C"/>
</dbReference>
<evidence type="ECO:0000313" key="4">
    <source>
        <dbReference type="Proteomes" id="UP001465755"/>
    </source>
</evidence>
<accession>A0AAW1PJ66</accession>
<reference evidence="3 4" key="1">
    <citation type="journal article" date="2024" name="Nat. Commun.">
        <title>Phylogenomics reveals the evolutionary origins of lichenization in chlorophyte algae.</title>
        <authorList>
            <person name="Puginier C."/>
            <person name="Libourel C."/>
            <person name="Otte J."/>
            <person name="Skaloud P."/>
            <person name="Haon M."/>
            <person name="Grisel S."/>
            <person name="Petersen M."/>
            <person name="Berrin J.G."/>
            <person name="Delaux P.M."/>
            <person name="Dal Grande F."/>
            <person name="Keller J."/>
        </authorList>
    </citation>
    <scope>NUCLEOTIDE SEQUENCE [LARGE SCALE GENOMIC DNA]</scope>
    <source>
        <strain evidence="3 4">SAG 2036</strain>
    </source>
</reference>
<feature type="domain" description="RNA-binding protein Tab2-like N-terminal" evidence="1">
    <location>
        <begin position="90"/>
        <end position="192"/>
    </location>
</feature>
<organism evidence="3 4">
    <name type="scientific">Symbiochloris irregularis</name>
    <dbReference type="NCBI Taxonomy" id="706552"/>
    <lineage>
        <taxon>Eukaryota</taxon>
        <taxon>Viridiplantae</taxon>
        <taxon>Chlorophyta</taxon>
        <taxon>core chlorophytes</taxon>
        <taxon>Trebouxiophyceae</taxon>
        <taxon>Trebouxiales</taxon>
        <taxon>Trebouxiaceae</taxon>
        <taxon>Symbiochloris</taxon>
    </lineage>
</organism>
<dbReference type="InterPro" id="IPR046760">
    <property type="entry name" value="Tab2-like_N"/>
</dbReference>
<dbReference type="EMBL" id="JALJOQ010000004">
    <property type="protein sequence ID" value="KAK9813581.1"/>
    <property type="molecule type" value="Genomic_DNA"/>
</dbReference>
<comment type="caution">
    <text evidence="3">The sequence shown here is derived from an EMBL/GenBank/DDBJ whole genome shotgun (WGS) entry which is preliminary data.</text>
</comment>
<proteinExistence type="predicted"/>
<name>A0AAW1PJ66_9CHLO</name>
<evidence type="ECO:0000259" key="2">
    <source>
        <dbReference type="Pfam" id="PF20429"/>
    </source>
</evidence>
<dbReference type="Pfam" id="PF20429">
    <property type="entry name" value="Tab2-like_C"/>
    <property type="match status" value="1"/>
</dbReference>
<dbReference type="Proteomes" id="UP001465755">
    <property type="component" value="Unassembled WGS sequence"/>
</dbReference>
<evidence type="ECO:0000259" key="1">
    <source>
        <dbReference type="Pfam" id="PF06485"/>
    </source>
</evidence>
<sequence>MVCPAHMQLPTQQRPLLPLITHIHCNLSWQQPHRHRTAASCRSRAQGRPRLRDRTCAVAEAVASEQPAASVSSADTLTDGQIGVPVTANWELDFSSRPVYDERGKKRWELLVCSPDGSWKFAQYFPNNKINSGQLKATLGELLAQPGAKKPDRVRFFRNQMQTIISRALSELEIKPVPSRRCFHLLGWLQARQQEVYAKDPTYKASSVVPFALDPSPPEDLPDALKGEQWSFVQLPLGTLQEELELVDQKSIFGANISLDSIGLGDLSEETLVPGVAVYSRRAQPMAAWTAGFEVANLFPDTERACLIMEVAVNRRFKYGAYRRSADSTAEAKSWQEAKEASRGLHFLVVQSDPDAEESKGLWLLLEKELPSI</sequence>
<dbReference type="AlphaFoldDB" id="A0AAW1PJ66"/>
<dbReference type="GO" id="GO:0003723">
    <property type="term" value="F:RNA binding"/>
    <property type="evidence" value="ECO:0007669"/>
    <property type="project" value="InterPro"/>
</dbReference>
<dbReference type="PANTHER" id="PTHR34556">
    <property type="match status" value="1"/>
</dbReference>
<dbReference type="InterPro" id="IPR009472">
    <property type="entry name" value="Tab2-like"/>
</dbReference>
<protein>
    <submittedName>
        <fullName evidence="3">Uncharacterized protein</fullName>
    </submittedName>
</protein>
<dbReference type="PANTHER" id="PTHR34556:SF2">
    <property type="entry name" value="PROTEIN TAB2 HOMOLOG, CHLOROPLASTIC"/>
    <property type="match status" value="1"/>
</dbReference>
<gene>
    <name evidence="3" type="ORF">WJX73_008462</name>
</gene>
<dbReference type="Pfam" id="PF06485">
    <property type="entry name" value="Tab2-like_N"/>
    <property type="match status" value="1"/>
</dbReference>
<evidence type="ECO:0000313" key="3">
    <source>
        <dbReference type="EMBL" id="KAK9813581.1"/>
    </source>
</evidence>
<keyword evidence="4" id="KW-1185">Reference proteome</keyword>